<proteinExistence type="predicted"/>
<feature type="region of interest" description="Disordered" evidence="1">
    <location>
        <begin position="99"/>
        <end position="130"/>
    </location>
</feature>
<protein>
    <submittedName>
        <fullName evidence="2">Uncharacterized protein</fullName>
    </submittedName>
</protein>
<evidence type="ECO:0000313" key="2">
    <source>
        <dbReference type="EMBL" id="CEK69373.1"/>
    </source>
</evidence>
<feature type="non-terminal residue" evidence="2">
    <location>
        <position position="199"/>
    </location>
</feature>
<organism evidence="2">
    <name type="scientific">Arion vulgaris</name>
    <dbReference type="NCBI Taxonomy" id="1028688"/>
    <lineage>
        <taxon>Eukaryota</taxon>
        <taxon>Metazoa</taxon>
        <taxon>Spiralia</taxon>
        <taxon>Lophotrochozoa</taxon>
        <taxon>Mollusca</taxon>
        <taxon>Gastropoda</taxon>
        <taxon>Heterobranchia</taxon>
        <taxon>Euthyneura</taxon>
        <taxon>Panpulmonata</taxon>
        <taxon>Eupulmonata</taxon>
        <taxon>Stylommatophora</taxon>
        <taxon>Helicina</taxon>
        <taxon>Arionoidea</taxon>
        <taxon>Arionidae</taxon>
        <taxon>Arion</taxon>
    </lineage>
</organism>
<feature type="non-terminal residue" evidence="2">
    <location>
        <position position="1"/>
    </location>
</feature>
<sequence>SQPTAHARALEASFESLNPQAAHTGSQYYDGRSSGHSSTPWSSMFYYSQLASQFGMSINPEYPCVGSISASAPTASHQSQYATHASSNHQSPTTLILQSQSHNSHIDSPKPDEHRNHSQSTTHPSSVLNDSIASSHGLKLEMAANTDSLHQADYLQHHSPTHNLNTGDVNHHVTSIDHLASSLGDSQDIMARPMSIQIS</sequence>
<gene>
    <name evidence="2" type="primary">ORF70025</name>
</gene>
<feature type="compositionally biased region" description="Polar residues" evidence="1">
    <location>
        <begin position="118"/>
        <end position="130"/>
    </location>
</feature>
<accession>A0A0B6ZLI8</accession>
<name>A0A0B6ZLI8_9EUPU</name>
<reference evidence="2" key="1">
    <citation type="submission" date="2014-12" db="EMBL/GenBank/DDBJ databases">
        <title>Insight into the proteome of Arion vulgaris.</title>
        <authorList>
            <person name="Aradska J."/>
            <person name="Bulat T."/>
            <person name="Smidak R."/>
            <person name="Sarate P."/>
            <person name="Gangsoo J."/>
            <person name="Sialana F."/>
            <person name="Bilban M."/>
            <person name="Lubec G."/>
        </authorList>
    </citation>
    <scope>NUCLEOTIDE SEQUENCE</scope>
    <source>
        <tissue evidence="2">Skin</tissue>
    </source>
</reference>
<dbReference type="AlphaFoldDB" id="A0A0B6ZLI8"/>
<evidence type="ECO:0000256" key="1">
    <source>
        <dbReference type="SAM" id="MobiDB-lite"/>
    </source>
</evidence>
<dbReference type="EMBL" id="HACG01022508">
    <property type="protein sequence ID" value="CEK69373.1"/>
    <property type="molecule type" value="Transcribed_RNA"/>
</dbReference>
<feature type="compositionally biased region" description="Basic and acidic residues" evidence="1">
    <location>
        <begin position="104"/>
        <end position="116"/>
    </location>
</feature>